<dbReference type="AlphaFoldDB" id="A0A0F8XVX1"/>
<feature type="non-terminal residue" evidence="1">
    <location>
        <position position="153"/>
    </location>
</feature>
<sequence length="153" mass="16753">MELDYRDILAKMRELAAERKVDIMSTEDQDRLLAAAVKELSAPVATSVQPLVVGAADEPGCDCEVKEGEKCPHDMLELAPKPFGGATSFSDHDEYQDAIDTELHVKELGFIFRMLVDNIFSDEEMTLPQKADAVMSAATELSTRVKTPPPQAG</sequence>
<reference evidence="1" key="1">
    <citation type="journal article" date="2015" name="Nature">
        <title>Complex archaea that bridge the gap between prokaryotes and eukaryotes.</title>
        <authorList>
            <person name="Spang A."/>
            <person name="Saw J.H."/>
            <person name="Jorgensen S.L."/>
            <person name="Zaremba-Niedzwiedzka K."/>
            <person name="Martijn J."/>
            <person name="Lind A.E."/>
            <person name="van Eijk R."/>
            <person name="Schleper C."/>
            <person name="Guy L."/>
            <person name="Ettema T.J."/>
        </authorList>
    </citation>
    <scope>NUCLEOTIDE SEQUENCE</scope>
</reference>
<accession>A0A0F8XVX1</accession>
<name>A0A0F8XVX1_9ZZZZ</name>
<evidence type="ECO:0000313" key="1">
    <source>
        <dbReference type="EMBL" id="KKK65385.1"/>
    </source>
</evidence>
<organism evidence="1">
    <name type="scientific">marine sediment metagenome</name>
    <dbReference type="NCBI Taxonomy" id="412755"/>
    <lineage>
        <taxon>unclassified sequences</taxon>
        <taxon>metagenomes</taxon>
        <taxon>ecological metagenomes</taxon>
    </lineage>
</organism>
<comment type="caution">
    <text evidence="1">The sequence shown here is derived from an EMBL/GenBank/DDBJ whole genome shotgun (WGS) entry which is preliminary data.</text>
</comment>
<proteinExistence type="predicted"/>
<protein>
    <submittedName>
        <fullName evidence="1">Uncharacterized protein</fullName>
    </submittedName>
</protein>
<gene>
    <name evidence="1" type="ORF">LCGC14_2974670</name>
</gene>
<dbReference type="EMBL" id="LAZR01060581">
    <property type="protein sequence ID" value="KKK65385.1"/>
    <property type="molecule type" value="Genomic_DNA"/>
</dbReference>